<accession>A0A4U6BN23</accession>
<dbReference type="AlphaFoldDB" id="A0A4U6BN23"/>
<dbReference type="EMBL" id="LBIA02000001">
    <property type="protein sequence ID" value="TKT71779.1"/>
    <property type="molecule type" value="Genomic_DNA"/>
</dbReference>
<dbReference type="Gene3D" id="3.40.190.10">
    <property type="entry name" value="Periplasmic binding protein-like II"/>
    <property type="match status" value="1"/>
</dbReference>
<dbReference type="RefSeq" id="WP_046827682.1">
    <property type="nucleotide sequence ID" value="NZ_LBIA02000001.1"/>
</dbReference>
<dbReference type="Pfam" id="PF03401">
    <property type="entry name" value="TctC"/>
    <property type="match status" value="1"/>
</dbReference>
<keyword evidence="3" id="KW-1185">Reference proteome</keyword>
<name>A0A4U6BN23_9BRAD</name>
<dbReference type="Proteomes" id="UP000034832">
    <property type="component" value="Unassembled WGS sequence"/>
</dbReference>
<dbReference type="OrthoDB" id="8124733at2"/>
<comment type="caution">
    <text evidence="2">The sequence shown here is derived from an EMBL/GenBank/DDBJ whole genome shotgun (WGS) entry which is preliminary data.</text>
</comment>
<organism evidence="2 3">
    <name type="scientific">Afipia massiliensis</name>
    <dbReference type="NCBI Taxonomy" id="211460"/>
    <lineage>
        <taxon>Bacteria</taxon>
        <taxon>Pseudomonadati</taxon>
        <taxon>Pseudomonadota</taxon>
        <taxon>Alphaproteobacteria</taxon>
        <taxon>Hyphomicrobiales</taxon>
        <taxon>Nitrobacteraceae</taxon>
        <taxon>Afipia</taxon>
    </lineage>
</organism>
<dbReference type="InterPro" id="IPR042100">
    <property type="entry name" value="Bug_dom1"/>
</dbReference>
<dbReference type="CDD" id="cd07012">
    <property type="entry name" value="PBP2_Bug_TTT"/>
    <property type="match status" value="1"/>
</dbReference>
<proteinExistence type="inferred from homology"/>
<dbReference type="PIRSF" id="PIRSF017082">
    <property type="entry name" value="YflP"/>
    <property type="match status" value="1"/>
</dbReference>
<protein>
    <submittedName>
        <fullName evidence="2">Tripartite tricarboxylate transporter substrate binding protein</fullName>
    </submittedName>
</protein>
<dbReference type="PANTHER" id="PTHR42928">
    <property type="entry name" value="TRICARBOXYLATE-BINDING PROTEIN"/>
    <property type="match status" value="1"/>
</dbReference>
<dbReference type="SUPFAM" id="SSF53850">
    <property type="entry name" value="Periplasmic binding protein-like II"/>
    <property type="match status" value="1"/>
</dbReference>
<evidence type="ECO:0000313" key="3">
    <source>
        <dbReference type="Proteomes" id="UP000034832"/>
    </source>
</evidence>
<dbReference type="PANTHER" id="PTHR42928:SF5">
    <property type="entry name" value="BLR1237 PROTEIN"/>
    <property type="match status" value="1"/>
</dbReference>
<reference evidence="2" key="1">
    <citation type="submission" date="2019-04" db="EMBL/GenBank/DDBJ databases">
        <title>Whole genome sequencing of cave bacteria.</title>
        <authorList>
            <person name="Gan H.M."/>
            <person name="Barton H."/>
            <person name="Savka M.A."/>
        </authorList>
    </citation>
    <scope>NUCLEOTIDE SEQUENCE [LARGE SCALE GENOMIC DNA]</scope>
    <source>
        <strain evidence="2">LC387</strain>
    </source>
</reference>
<dbReference type="Gene3D" id="3.40.190.150">
    <property type="entry name" value="Bordetella uptake gene, domain 1"/>
    <property type="match status" value="1"/>
</dbReference>
<comment type="similarity">
    <text evidence="1">Belongs to the UPF0065 (bug) family.</text>
</comment>
<gene>
    <name evidence="2" type="ORF">YH63_010305</name>
</gene>
<evidence type="ECO:0000256" key="1">
    <source>
        <dbReference type="ARBA" id="ARBA00006987"/>
    </source>
</evidence>
<dbReference type="InterPro" id="IPR005064">
    <property type="entry name" value="BUG"/>
</dbReference>
<dbReference type="STRING" id="211460.YH63_08675"/>
<sequence length="332" mass="34831">MNRREVLKAAAVLPLSQVALHTLSGTSHAQAAWPSRNVSMIVPFPAGGQADLAARPVALALERILGKSVIVDNRAGGGGGSVGNAAAARAEPDGYTLLMTLSSLAVLPEADRLFDRPVAYEMSQFAPVARVLADPTMLAVPASAPWKTVKDFVDDAKARPGQIPYGSSGPYGTLHIAMEMFAASAGIKLLHVPFRGAAPALNALLTGTVQAVASAPGTLRAQVDAGKMRVLAGWGAKRVASFPDVPTFQELGYKDVEFYIWAGLFAQTALPAPIMTKLREAMGEAVRAPEVVRTFETAGSPVAYMDAPEFAKFVEADSARLIAAVKKIGKVE</sequence>
<evidence type="ECO:0000313" key="2">
    <source>
        <dbReference type="EMBL" id="TKT71779.1"/>
    </source>
</evidence>